<evidence type="ECO:0000256" key="1">
    <source>
        <dbReference type="SAM" id="MobiDB-lite"/>
    </source>
</evidence>
<sequence>MENVYDRVEWEFQIGVLKAMGFPQRSVLWSSEESTREKDDSRPQGSKKRTGGVAFVLCLRHHSIPKNFKSEYTNNSGDSQSLSVSFG</sequence>
<gene>
    <name evidence="2" type="ORF">PIB30_072274</name>
</gene>
<name>A0ABU6VN05_9FABA</name>
<organism evidence="2 3">
    <name type="scientific">Stylosanthes scabra</name>
    <dbReference type="NCBI Taxonomy" id="79078"/>
    <lineage>
        <taxon>Eukaryota</taxon>
        <taxon>Viridiplantae</taxon>
        <taxon>Streptophyta</taxon>
        <taxon>Embryophyta</taxon>
        <taxon>Tracheophyta</taxon>
        <taxon>Spermatophyta</taxon>
        <taxon>Magnoliopsida</taxon>
        <taxon>eudicotyledons</taxon>
        <taxon>Gunneridae</taxon>
        <taxon>Pentapetalae</taxon>
        <taxon>rosids</taxon>
        <taxon>fabids</taxon>
        <taxon>Fabales</taxon>
        <taxon>Fabaceae</taxon>
        <taxon>Papilionoideae</taxon>
        <taxon>50 kb inversion clade</taxon>
        <taxon>dalbergioids sensu lato</taxon>
        <taxon>Dalbergieae</taxon>
        <taxon>Pterocarpus clade</taxon>
        <taxon>Stylosanthes</taxon>
    </lineage>
</organism>
<feature type="region of interest" description="Disordered" evidence="1">
    <location>
        <begin position="29"/>
        <end position="49"/>
    </location>
</feature>
<evidence type="ECO:0000313" key="3">
    <source>
        <dbReference type="Proteomes" id="UP001341840"/>
    </source>
</evidence>
<feature type="non-terminal residue" evidence="2">
    <location>
        <position position="87"/>
    </location>
</feature>
<evidence type="ECO:0000313" key="2">
    <source>
        <dbReference type="EMBL" id="MED6174782.1"/>
    </source>
</evidence>
<accession>A0ABU6VN05</accession>
<proteinExistence type="predicted"/>
<feature type="compositionally biased region" description="Basic and acidic residues" evidence="1">
    <location>
        <begin position="33"/>
        <end position="42"/>
    </location>
</feature>
<comment type="caution">
    <text evidence="2">The sequence shown here is derived from an EMBL/GenBank/DDBJ whole genome shotgun (WGS) entry which is preliminary data.</text>
</comment>
<protein>
    <submittedName>
        <fullName evidence="2">Uncharacterized protein</fullName>
    </submittedName>
</protein>
<dbReference type="EMBL" id="JASCZI010151887">
    <property type="protein sequence ID" value="MED6174782.1"/>
    <property type="molecule type" value="Genomic_DNA"/>
</dbReference>
<dbReference type="Proteomes" id="UP001341840">
    <property type="component" value="Unassembled WGS sequence"/>
</dbReference>
<keyword evidence="3" id="KW-1185">Reference proteome</keyword>
<reference evidence="2 3" key="1">
    <citation type="journal article" date="2023" name="Plants (Basel)">
        <title>Bridging the Gap: Combining Genomics and Transcriptomics Approaches to Understand Stylosanthes scabra, an Orphan Legume from the Brazilian Caatinga.</title>
        <authorList>
            <person name="Ferreira-Neto J.R.C."/>
            <person name="da Silva M.D."/>
            <person name="Binneck E."/>
            <person name="de Melo N.F."/>
            <person name="da Silva R.H."/>
            <person name="de Melo A.L.T.M."/>
            <person name="Pandolfi V."/>
            <person name="Bustamante F.O."/>
            <person name="Brasileiro-Vidal A.C."/>
            <person name="Benko-Iseppon A.M."/>
        </authorList>
    </citation>
    <scope>NUCLEOTIDE SEQUENCE [LARGE SCALE GENOMIC DNA]</scope>
    <source>
        <tissue evidence="2">Leaves</tissue>
    </source>
</reference>